<dbReference type="EMBL" id="JAVRAA010000025">
    <property type="protein sequence ID" value="MDT0340632.1"/>
    <property type="molecule type" value="Genomic_DNA"/>
</dbReference>
<proteinExistence type="predicted"/>
<evidence type="ECO:0000313" key="1">
    <source>
        <dbReference type="EMBL" id="MDT0340632.1"/>
    </source>
</evidence>
<gene>
    <name evidence="1" type="ORF">RJN63_27630</name>
</gene>
<name>A0AAE4K990_9BURK</name>
<dbReference type="RefSeq" id="WP_310839013.1">
    <property type="nucleotide sequence ID" value="NZ_JAVLSM010000024.1"/>
</dbReference>
<reference evidence="1" key="1">
    <citation type="submission" date="2023-02" db="EMBL/GenBank/DDBJ databases">
        <title>Description of Herbaspirillum huttiense subsp. nephrolepsisexaltata and Herbaspirillum huttiense subsp. lycopersicon.</title>
        <authorList>
            <person name="Poudel M."/>
            <person name="Sharma A."/>
            <person name="Goss E."/>
            <person name="Tapia J.H."/>
            <person name="Harmon C.M."/>
            <person name="Jones J.B."/>
        </authorList>
    </citation>
    <scope>NUCLEOTIDE SEQUENCE</scope>
    <source>
        <strain evidence="1">NC40101</strain>
    </source>
</reference>
<accession>A0AAE4K990</accession>
<comment type="caution">
    <text evidence="1">The sequence shown here is derived from an EMBL/GenBank/DDBJ whole genome shotgun (WGS) entry which is preliminary data.</text>
</comment>
<organism evidence="1">
    <name type="scientific">Herbaspirillum huttiense subsp. nephrolepidis</name>
    <dbReference type="NCBI Taxonomy" id="3075126"/>
    <lineage>
        <taxon>Bacteria</taxon>
        <taxon>Pseudomonadati</taxon>
        <taxon>Pseudomonadota</taxon>
        <taxon>Betaproteobacteria</taxon>
        <taxon>Burkholderiales</taxon>
        <taxon>Oxalobacteraceae</taxon>
        <taxon>Herbaspirillum</taxon>
    </lineage>
</organism>
<sequence length="239" mass="24003">MGFQKSVNQYLPPAVEGDFASSNPRHAVLASEGQLVAGSAGVIVGRFAWANSSGVVLNSGQGAPTGFVHREQQGLITAWLGEQTMLVPSGMAITLHNGGDFWAKNTVSVATISNPRLKAFASMLDGTMQFAASGSSPSALTLTASTATNVLTVTATSGVIQTGMLVTGAGVLANTYITGQLTGTAGSTGTYSLSTTPGTIASESMAATAYVETNYVLAGFSNGGTGAVGELVKITTGGK</sequence>
<dbReference type="InterPro" id="IPR056914">
    <property type="entry name" value="Gp53-like"/>
</dbReference>
<dbReference type="AlphaFoldDB" id="A0AAE4K990"/>
<dbReference type="Pfam" id="PF23982">
    <property type="entry name" value="XM1_gp53_minor_capsid"/>
    <property type="match status" value="1"/>
</dbReference>
<protein>
    <submittedName>
        <fullName evidence="1">Uncharacterized protein</fullName>
    </submittedName>
</protein>